<organism evidence="5 6">
    <name type="scientific">Kibdelosporangium phytohabitans</name>
    <dbReference type="NCBI Taxonomy" id="860235"/>
    <lineage>
        <taxon>Bacteria</taxon>
        <taxon>Bacillati</taxon>
        <taxon>Actinomycetota</taxon>
        <taxon>Actinomycetes</taxon>
        <taxon>Pseudonocardiales</taxon>
        <taxon>Pseudonocardiaceae</taxon>
        <taxon>Kibdelosporangium</taxon>
    </lineage>
</organism>
<evidence type="ECO:0000256" key="1">
    <source>
        <dbReference type="ARBA" id="ARBA00023015"/>
    </source>
</evidence>
<dbReference type="InterPro" id="IPR000835">
    <property type="entry name" value="HTH_MarR-typ"/>
</dbReference>
<protein>
    <submittedName>
        <fullName evidence="5">MarR family transcriptional regulator</fullName>
    </submittedName>
</protein>
<evidence type="ECO:0000256" key="2">
    <source>
        <dbReference type="ARBA" id="ARBA00023125"/>
    </source>
</evidence>
<dbReference type="Proteomes" id="UP000063699">
    <property type="component" value="Chromosome"/>
</dbReference>
<dbReference type="Pfam" id="PF01047">
    <property type="entry name" value="MarR"/>
    <property type="match status" value="1"/>
</dbReference>
<evidence type="ECO:0000259" key="4">
    <source>
        <dbReference type="Pfam" id="PF01047"/>
    </source>
</evidence>
<dbReference type="PANTHER" id="PTHR38465">
    <property type="entry name" value="HTH-TYPE TRANSCRIPTIONAL REGULATOR MJ1563-RELATED"/>
    <property type="match status" value="1"/>
</dbReference>
<keyword evidence="1" id="KW-0805">Transcription regulation</keyword>
<dbReference type="InterPro" id="IPR011991">
    <property type="entry name" value="ArsR-like_HTH"/>
</dbReference>
<dbReference type="KEGG" id="kphy:AOZ06_01210"/>
<dbReference type="RefSeq" id="WP_054287706.1">
    <property type="nucleotide sequence ID" value="NZ_CP012752.1"/>
</dbReference>
<dbReference type="CDD" id="cd00090">
    <property type="entry name" value="HTH_ARSR"/>
    <property type="match status" value="1"/>
</dbReference>
<evidence type="ECO:0000256" key="3">
    <source>
        <dbReference type="ARBA" id="ARBA00023163"/>
    </source>
</evidence>
<dbReference type="SUPFAM" id="SSF46785">
    <property type="entry name" value="Winged helix' DNA-binding domain"/>
    <property type="match status" value="1"/>
</dbReference>
<gene>
    <name evidence="5" type="ORF">AOZ06_01210</name>
</gene>
<feature type="domain" description="HTH marR-type" evidence="4">
    <location>
        <begin position="43"/>
        <end position="88"/>
    </location>
</feature>
<proteinExistence type="predicted"/>
<sequence length="170" mass="19945">MSEVQETQRDQAAILRFIERYAGHLADAGMQRMAARVFVALLCQDSGRMTATDMAEKLQVSPAAISGAVRYLGQANMIEREREPGSRRDYYVIQSDDLWYDVITRREQFIQRWTSTMQEGMELLGENTPAGLRWKETLEFYTFLHERLPDVLLEWRQRRAELHRKWGLTD</sequence>
<dbReference type="EMBL" id="CP012752">
    <property type="protein sequence ID" value="ALG05726.1"/>
    <property type="molecule type" value="Genomic_DNA"/>
</dbReference>
<dbReference type="InterPro" id="IPR036390">
    <property type="entry name" value="WH_DNA-bd_sf"/>
</dbReference>
<evidence type="ECO:0000313" key="6">
    <source>
        <dbReference type="Proteomes" id="UP000063699"/>
    </source>
</evidence>
<dbReference type="STRING" id="860235.AOZ06_01210"/>
<keyword evidence="2" id="KW-0238">DNA-binding</keyword>
<dbReference type="InterPro" id="IPR036388">
    <property type="entry name" value="WH-like_DNA-bd_sf"/>
</dbReference>
<keyword evidence="3" id="KW-0804">Transcription</keyword>
<reference evidence="5 6" key="1">
    <citation type="submission" date="2015-07" db="EMBL/GenBank/DDBJ databases">
        <title>Genome sequencing of Kibdelosporangium phytohabitans.</title>
        <authorList>
            <person name="Qin S."/>
            <person name="Xing K."/>
        </authorList>
    </citation>
    <scope>NUCLEOTIDE SEQUENCE [LARGE SCALE GENOMIC DNA]</scope>
    <source>
        <strain evidence="5 6">KLBMP1111</strain>
    </source>
</reference>
<dbReference type="Gene3D" id="1.10.10.10">
    <property type="entry name" value="Winged helix-like DNA-binding domain superfamily/Winged helix DNA-binding domain"/>
    <property type="match status" value="1"/>
</dbReference>
<dbReference type="AlphaFoldDB" id="A0A0N9HN72"/>
<dbReference type="GO" id="GO:0003677">
    <property type="term" value="F:DNA binding"/>
    <property type="evidence" value="ECO:0007669"/>
    <property type="project" value="UniProtKB-KW"/>
</dbReference>
<dbReference type="InterPro" id="IPR052362">
    <property type="entry name" value="HTH-GbsR_regulator"/>
</dbReference>
<dbReference type="PANTHER" id="PTHR38465:SF2">
    <property type="entry name" value="HTH-TYPE TRANSCRIPTIONAL REGULATOR MMPR5"/>
    <property type="match status" value="1"/>
</dbReference>
<name>A0A0N9HN72_9PSEU</name>
<dbReference type="GO" id="GO:0003700">
    <property type="term" value="F:DNA-binding transcription factor activity"/>
    <property type="evidence" value="ECO:0007669"/>
    <property type="project" value="InterPro"/>
</dbReference>
<evidence type="ECO:0000313" key="5">
    <source>
        <dbReference type="EMBL" id="ALG05726.1"/>
    </source>
</evidence>
<keyword evidence="6" id="KW-1185">Reference proteome</keyword>
<accession>A0A0N9HN72</accession>